<sequence length="168" mass="18426">MSNWARKYQGLYADGKEKIASLLEYTPPVPEVLTEEFRGGGMDMAISMDMGMAPMEASFSIGEDPDILALFGIKKDGKKVPFFIRSHLENDVTGAKKTVIEELRGLVSKIDHGTKSGGTFTGTTATIKPSYYKYEVDGTIIHEFDPINMIRTINGVDQLAEARASLGK</sequence>
<organism evidence="1 2">
    <name type="scientific">Vibrio diazotrophicus</name>
    <dbReference type="NCBI Taxonomy" id="685"/>
    <lineage>
        <taxon>Bacteria</taxon>
        <taxon>Pseudomonadati</taxon>
        <taxon>Pseudomonadota</taxon>
        <taxon>Gammaproteobacteria</taxon>
        <taxon>Vibrionales</taxon>
        <taxon>Vibrionaceae</taxon>
        <taxon>Vibrio</taxon>
    </lineage>
</organism>
<accession>A0ABX4W6W5</accession>
<dbReference type="Proteomes" id="UP000236547">
    <property type="component" value="Unassembled WGS sequence"/>
</dbReference>
<keyword evidence="2" id="KW-1185">Reference proteome</keyword>
<dbReference type="RefSeq" id="WP_102969333.1">
    <property type="nucleotide sequence ID" value="NZ_POSM01000032.1"/>
</dbReference>
<dbReference type="InterPro" id="IPR006498">
    <property type="entry name" value="Tail_tube"/>
</dbReference>
<reference evidence="1 2" key="1">
    <citation type="submission" date="2018-01" db="EMBL/GenBank/DDBJ databases">
        <title>Draft genome sequences of six Vibrio diazotrophicus strains isolated from deep-sea sediments of the Baltic Sea.</title>
        <authorList>
            <person name="Castillo D."/>
            <person name="Vandieken V."/>
            <person name="Chiang O."/>
            <person name="Middelboe M."/>
        </authorList>
    </citation>
    <scope>NUCLEOTIDE SEQUENCE [LARGE SCALE GENOMIC DNA]</scope>
    <source>
        <strain evidence="1 2">65.10M</strain>
    </source>
</reference>
<gene>
    <name evidence="1" type="ORF">C1O25_17905</name>
</gene>
<evidence type="ECO:0000313" key="1">
    <source>
        <dbReference type="EMBL" id="PNH99227.1"/>
    </source>
</evidence>
<dbReference type="NCBIfam" id="TIGR01611">
    <property type="entry name" value="tail_tube"/>
    <property type="match status" value="1"/>
</dbReference>
<protein>
    <submittedName>
        <fullName evidence="1">Phage major tail tube protein</fullName>
    </submittedName>
</protein>
<name>A0ABX4W6W5_VIBDI</name>
<comment type="caution">
    <text evidence="1">The sequence shown here is derived from an EMBL/GenBank/DDBJ whole genome shotgun (WGS) entry which is preliminary data.</text>
</comment>
<dbReference type="Pfam" id="PF04985">
    <property type="entry name" value="Phage_tube"/>
    <property type="match status" value="1"/>
</dbReference>
<dbReference type="EMBL" id="POSM01000032">
    <property type="protein sequence ID" value="PNH99227.1"/>
    <property type="molecule type" value="Genomic_DNA"/>
</dbReference>
<evidence type="ECO:0000313" key="2">
    <source>
        <dbReference type="Proteomes" id="UP000236547"/>
    </source>
</evidence>
<proteinExistence type="predicted"/>